<protein>
    <recommendedName>
        <fullName evidence="4">Zinc ribbon domain-containing protein</fullName>
    </recommendedName>
</protein>
<reference evidence="2 3" key="1">
    <citation type="submission" date="2021-12" db="EMBL/GenBank/DDBJ databases">
        <title>Discovery of the Pendulisporaceae a myxobacterial family with distinct sporulation behavior and unique specialized metabolism.</title>
        <authorList>
            <person name="Garcia R."/>
            <person name="Popoff A."/>
            <person name="Bader C.D."/>
            <person name="Loehr J."/>
            <person name="Walesch S."/>
            <person name="Walt C."/>
            <person name="Boldt J."/>
            <person name="Bunk B."/>
            <person name="Haeckl F.J.F.P.J."/>
            <person name="Gunesch A.P."/>
            <person name="Birkelbach J."/>
            <person name="Nuebel U."/>
            <person name="Pietschmann T."/>
            <person name="Bach T."/>
            <person name="Mueller R."/>
        </authorList>
    </citation>
    <scope>NUCLEOTIDE SEQUENCE [LARGE SCALE GENOMIC DNA]</scope>
    <source>
        <strain evidence="2 3">MSr11954</strain>
    </source>
</reference>
<sequence>MDPARCVQCGAHVPERICAYCGTLARPASGVAAQLEALTEFHALLPQADPARQKQLLTTGYFPSHWQALVEAGLQCYPLLRDGEADGVSQVAANRLEAIAMRLRIQGNTPEAQRAIAEFEARVKRFQRAESRLTVIAVGVLLALVGLVIWGVVAFLRR</sequence>
<dbReference type="Proteomes" id="UP001370348">
    <property type="component" value="Chromosome"/>
</dbReference>
<evidence type="ECO:0000313" key="3">
    <source>
        <dbReference type="Proteomes" id="UP001370348"/>
    </source>
</evidence>
<dbReference type="RefSeq" id="WP_394825513.1">
    <property type="nucleotide sequence ID" value="NZ_CP089984.1"/>
</dbReference>
<keyword evidence="1" id="KW-0472">Membrane</keyword>
<accession>A0ABZ2LY74</accession>
<keyword evidence="3" id="KW-1185">Reference proteome</keyword>
<proteinExistence type="predicted"/>
<keyword evidence="1" id="KW-1133">Transmembrane helix</keyword>
<dbReference type="EMBL" id="CP089984">
    <property type="protein sequence ID" value="WXB15879.1"/>
    <property type="molecule type" value="Genomic_DNA"/>
</dbReference>
<evidence type="ECO:0000256" key="1">
    <source>
        <dbReference type="SAM" id="Phobius"/>
    </source>
</evidence>
<evidence type="ECO:0000313" key="2">
    <source>
        <dbReference type="EMBL" id="WXB15879.1"/>
    </source>
</evidence>
<feature type="transmembrane region" description="Helical" evidence="1">
    <location>
        <begin position="133"/>
        <end position="156"/>
    </location>
</feature>
<evidence type="ECO:0008006" key="4">
    <source>
        <dbReference type="Google" id="ProtNLM"/>
    </source>
</evidence>
<keyword evidence="1" id="KW-0812">Transmembrane</keyword>
<name>A0ABZ2LY74_9BACT</name>
<gene>
    <name evidence="2" type="ORF">LZC94_01115</name>
</gene>
<organism evidence="2 3">
    <name type="scientific">Pendulispora albinea</name>
    <dbReference type="NCBI Taxonomy" id="2741071"/>
    <lineage>
        <taxon>Bacteria</taxon>
        <taxon>Pseudomonadati</taxon>
        <taxon>Myxococcota</taxon>
        <taxon>Myxococcia</taxon>
        <taxon>Myxococcales</taxon>
        <taxon>Sorangiineae</taxon>
        <taxon>Pendulisporaceae</taxon>
        <taxon>Pendulispora</taxon>
    </lineage>
</organism>